<sequence length="140" mass="14913">MQKMKIWFIAMFSFVFIFSSLAALPVSVQAATISSYALPSIYSASTAYSLKVDATTIPVVGYNGDYDYAHFSMSGAATIEVTALGQTSISSFSISPKKLNLTGTTSGNKLTFTVSGDEYLIVKINDLRALVIAADPAETV</sequence>
<evidence type="ECO:0000313" key="3">
    <source>
        <dbReference type="Proteomes" id="UP001527099"/>
    </source>
</evidence>
<keyword evidence="1" id="KW-0732">Signal</keyword>
<evidence type="ECO:0000256" key="1">
    <source>
        <dbReference type="SAM" id="SignalP"/>
    </source>
</evidence>
<organism evidence="2 3">
    <name type="scientific">Paenibacillus alginolyticus</name>
    <dbReference type="NCBI Taxonomy" id="59839"/>
    <lineage>
        <taxon>Bacteria</taxon>
        <taxon>Bacillati</taxon>
        <taxon>Bacillota</taxon>
        <taxon>Bacilli</taxon>
        <taxon>Bacillales</taxon>
        <taxon>Paenibacillaceae</taxon>
        <taxon>Paenibacillus</taxon>
    </lineage>
</organism>
<gene>
    <name evidence="2" type="ORF">M5X19_22635</name>
</gene>
<proteinExistence type="predicted"/>
<evidence type="ECO:0000313" key="2">
    <source>
        <dbReference type="EMBL" id="MCY9695678.1"/>
    </source>
</evidence>
<dbReference type="EMBL" id="JAMDMX010000079">
    <property type="protein sequence ID" value="MCY9695678.1"/>
    <property type="molecule type" value="Genomic_DNA"/>
</dbReference>
<protein>
    <submittedName>
        <fullName evidence="2">Uncharacterized protein</fullName>
    </submittedName>
</protein>
<name>A0ABT4GHL1_9BACL</name>
<accession>A0ABT4GHL1</accession>
<dbReference type="RefSeq" id="WP_268616915.1">
    <property type="nucleotide sequence ID" value="NZ_JAMDMX010000079.1"/>
</dbReference>
<dbReference type="Proteomes" id="UP001527099">
    <property type="component" value="Unassembled WGS sequence"/>
</dbReference>
<keyword evidence="3" id="KW-1185">Reference proteome</keyword>
<reference evidence="2 3" key="1">
    <citation type="submission" date="2022-05" db="EMBL/GenBank/DDBJ databases">
        <title>Genome Sequencing of Bee-Associated Microbes.</title>
        <authorList>
            <person name="Dunlap C."/>
        </authorList>
    </citation>
    <scope>NUCLEOTIDE SEQUENCE [LARGE SCALE GENOMIC DNA]</scope>
    <source>
        <strain evidence="2 3">NRRL B-14421</strain>
    </source>
</reference>
<feature type="signal peptide" evidence="1">
    <location>
        <begin position="1"/>
        <end position="22"/>
    </location>
</feature>
<feature type="chain" id="PRO_5045721631" evidence="1">
    <location>
        <begin position="23"/>
        <end position="140"/>
    </location>
</feature>
<comment type="caution">
    <text evidence="2">The sequence shown here is derived from an EMBL/GenBank/DDBJ whole genome shotgun (WGS) entry which is preliminary data.</text>
</comment>